<dbReference type="EMBL" id="LKBA01000025">
    <property type="protein sequence ID" value="KPN61609.1"/>
    <property type="molecule type" value="Genomic_DNA"/>
</dbReference>
<organism evidence="1 3">
    <name type="scientific">Aliiroseovarius crassostreae</name>
    <dbReference type="NCBI Taxonomy" id="154981"/>
    <lineage>
        <taxon>Bacteria</taxon>
        <taxon>Pseudomonadati</taxon>
        <taxon>Pseudomonadota</taxon>
        <taxon>Alphaproteobacteria</taxon>
        <taxon>Rhodobacterales</taxon>
        <taxon>Paracoccaceae</taxon>
        <taxon>Aliiroseovarius</taxon>
    </lineage>
</organism>
<evidence type="ECO:0000313" key="1">
    <source>
        <dbReference type="EMBL" id="KPN61609.1"/>
    </source>
</evidence>
<gene>
    <name evidence="1" type="ORF">AKJ29_03060</name>
    <name evidence="2" type="ORF">K3X48_13530</name>
</gene>
<dbReference type="RefSeq" id="WP_055192940.1">
    <property type="nucleotide sequence ID" value="NZ_CP080772.1"/>
</dbReference>
<accession>A0A0P7JKI4</accession>
<proteinExistence type="predicted"/>
<dbReference type="STRING" id="154981.AKJ29_03060"/>
<sequence>MSDPFKSRSPGLNGPATDLLPVVPSDSVDLDTVAIALLVETGGTVSFVTQSGAVRTVTLGDQTILPVGTRRVNATGTTASGIHAFIVG</sequence>
<evidence type="ECO:0000313" key="2">
    <source>
        <dbReference type="EMBL" id="UWP95183.1"/>
    </source>
</evidence>
<dbReference type="Proteomes" id="UP000050471">
    <property type="component" value="Unassembled WGS sequence"/>
</dbReference>
<reference evidence="1 3" key="1">
    <citation type="submission" date="2015-09" db="EMBL/GenBank/DDBJ databases">
        <title>Draft genome sequence of Aliiroseovarius crassostreae CV919-312TSm, the causative agent of Roseovarius Oyster Disease (formerly Juvenile Oyster Disease).</title>
        <authorList>
            <person name="Kessner L."/>
            <person name="Spinard E."/>
            <person name="Nelson D."/>
        </authorList>
    </citation>
    <scope>NUCLEOTIDE SEQUENCE [LARGE SCALE GENOMIC DNA]</scope>
    <source>
        <strain evidence="1 3">CV919-312</strain>
    </source>
</reference>
<dbReference type="AlphaFoldDB" id="A0A0P7JKI4"/>
<dbReference type="Proteomes" id="UP001057991">
    <property type="component" value="Chromosome"/>
</dbReference>
<name>A0A0P7JKI4_9RHOB</name>
<dbReference type="OrthoDB" id="7916272at2"/>
<protein>
    <submittedName>
        <fullName evidence="1">Uncharacterized protein</fullName>
    </submittedName>
</protein>
<reference evidence="2" key="2">
    <citation type="submission" date="2021-08" db="EMBL/GenBank/DDBJ databases">
        <authorList>
            <person name="Nwanade C."/>
            <person name="Wang M."/>
            <person name="Masoudi A."/>
            <person name="Yu Z."/>
            <person name="Liu J."/>
        </authorList>
    </citation>
    <scope>NUCLEOTIDE SEQUENCE</scope>
    <source>
        <strain evidence="2">S056</strain>
    </source>
</reference>
<evidence type="ECO:0000313" key="3">
    <source>
        <dbReference type="Proteomes" id="UP000050471"/>
    </source>
</evidence>
<dbReference type="EMBL" id="CP080776">
    <property type="protein sequence ID" value="UWP95183.1"/>
    <property type="molecule type" value="Genomic_DNA"/>
</dbReference>
<dbReference type="GeneID" id="75104367"/>
<keyword evidence="3" id="KW-1185">Reference proteome</keyword>